<dbReference type="AlphaFoldDB" id="A0A4C1YHU4"/>
<reference evidence="1 2" key="1">
    <citation type="journal article" date="2019" name="Commun. Biol.">
        <title>The bagworm genome reveals a unique fibroin gene that provides high tensile strength.</title>
        <authorList>
            <person name="Kono N."/>
            <person name="Nakamura H."/>
            <person name="Ohtoshi R."/>
            <person name="Tomita M."/>
            <person name="Numata K."/>
            <person name="Arakawa K."/>
        </authorList>
    </citation>
    <scope>NUCLEOTIDE SEQUENCE [LARGE SCALE GENOMIC DNA]</scope>
</reference>
<dbReference type="Proteomes" id="UP000299102">
    <property type="component" value="Unassembled WGS sequence"/>
</dbReference>
<name>A0A4C1YHU4_EUMVA</name>
<protein>
    <submittedName>
        <fullName evidence="1">Uncharacterized protein</fullName>
    </submittedName>
</protein>
<gene>
    <name evidence="1" type="ORF">EVAR_80136_1</name>
</gene>
<keyword evidence="2" id="KW-1185">Reference proteome</keyword>
<evidence type="ECO:0000313" key="1">
    <source>
        <dbReference type="EMBL" id="GBP74382.1"/>
    </source>
</evidence>
<dbReference type="EMBL" id="BGZK01001206">
    <property type="protein sequence ID" value="GBP74382.1"/>
    <property type="molecule type" value="Genomic_DNA"/>
</dbReference>
<proteinExistence type="predicted"/>
<organism evidence="1 2">
    <name type="scientific">Eumeta variegata</name>
    <name type="common">Bagworm moth</name>
    <name type="synonym">Eumeta japonica</name>
    <dbReference type="NCBI Taxonomy" id="151549"/>
    <lineage>
        <taxon>Eukaryota</taxon>
        <taxon>Metazoa</taxon>
        <taxon>Ecdysozoa</taxon>
        <taxon>Arthropoda</taxon>
        <taxon>Hexapoda</taxon>
        <taxon>Insecta</taxon>
        <taxon>Pterygota</taxon>
        <taxon>Neoptera</taxon>
        <taxon>Endopterygota</taxon>
        <taxon>Lepidoptera</taxon>
        <taxon>Glossata</taxon>
        <taxon>Ditrysia</taxon>
        <taxon>Tineoidea</taxon>
        <taxon>Psychidae</taxon>
        <taxon>Oiketicinae</taxon>
        <taxon>Eumeta</taxon>
    </lineage>
</organism>
<evidence type="ECO:0000313" key="2">
    <source>
        <dbReference type="Proteomes" id="UP000299102"/>
    </source>
</evidence>
<accession>A0A4C1YHU4</accession>
<sequence length="73" mass="8218">MNGLTQCRCHRLSEEPKDERLDLFELTPFETFIILGLSPLCWPSAGRRLLMMITITHANHRLGDGSQRPGPAA</sequence>
<comment type="caution">
    <text evidence="1">The sequence shown here is derived from an EMBL/GenBank/DDBJ whole genome shotgun (WGS) entry which is preliminary data.</text>
</comment>